<dbReference type="PANTHER" id="PTHR35147:SF3">
    <property type="entry name" value="CHEMORECEPTOR GLUTAMINE DEAMIDASE CHED 1-RELATED"/>
    <property type="match status" value="1"/>
</dbReference>
<dbReference type="HOGENOM" id="CLU_087854_1_1_6"/>
<dbReference type="STRING" id="1445510.YC6258_05085"/>
<keyword evidence="1 3" id="KW-0145">Chemotaxis</keyword>
<dbReference type="AlphaFoldDB" id="A0A0C5VCP9"/>
<gene>
    <name evidence="3" type="primary">cheD</name>
    <name evidence="4" type="ORF">YC6258_05085</name>
</gene>
<dbReference type="Proteomes" id="UP000032266">
    <property type="component" value="Chromosome"/>
</dbReference>
<comment type="similarity">
    <text evidence="3">Belongs to the CheD family.</text>
</comment>
<reference evidence="4 5" key="1">
    <citation type="submission" date="2014-01" db="EMBL/GenBank/DDBJ databases">
        <title>Full genme sequencing of cellulolytic bacterium Gynuella sunshinyii YC6258T gen. nov., sp. nov.</title>
        <authorList>
            <person name="Khan H."/>
            <person name="Chung E.J."/>
            <person name="Chung Y.R."/>
        </authorList>
    </citation>
    <scope>NUCLEOTIDE SEQUENCE [LARGE SCALE GENOMIC DNA]</scope>
    <source>
        <strain evidence="4 5">YC6258</strain>
    </source>
</reference>
<organism evidence="4 5">
    <name type="scientific">Gynuella sunshinyii YC6258</name>
    <dbReference type="NCBI Taxonomy" id="1445510"/>
    <lineage>
        <taxon>Bacteria</taxon>
        <taxon>Pseudomonadati</taxon>
        <taxon>Pseudomonadota</taxon>
        <taxon>Gammaproteobacteria</taxon>
        <taxon>Oceanospirillales</taxon>
        <taxon>Saccharospirillaceae</taxon>
        <taxon>Gynuella</taxon>
    </lineage>
</organism>
<dbReference type="InterPro" id="IPR038592">
    <property type="entry name" value="CheD-like_sf"/>
</dbReference>
<dbReference type="EC" id="3.5.1.44" evidence="3"/>
<sequence>MDPNVLNIFLKPGEFYFGDGRTCIHTLLGSCVAITLWHPQLLIGGMCHYMLPTRGRNRHLSAGHFADEAIQLFLQAIEKWKTDSNDYEVKLFGGGSMIPDNQRGSSESGIPWANINIGKTLLQQYGFKIKACDVGGNGHRKLFLELWSGDVWVQTNRLTQPG</sequence>
<evidence type="ECO:0000313" key="5">
    <source>
        <dbReference type="Proteomes" id="UP000032266"/>
    </source>
</evidence>
<dbReference type="KEGG" id="gsn:YC6258_05085"/>
<name>A0A0C5VCP9_9GAMM</name>
<evidence type="ECO:0000256" key="2">
    <source>
        <dbReference type="ARBA" id="ARBA00022801"/>
    </source>
</evidence>
<dbReference type="EMBL" id="CP007142">
    <property type="protein sequence ID" value="AJQ97115.1"/>
    <property type="molecule type" value="Genomic_DNA"/>
</dbReference>
<dbReference type="InterPro" id="IPR011324">
    <property type="entry name" value="Cytotoxic_necrot_fac-like_cat"/>
</dbReference>
<evidence type="ECO:0000256" key="3">
    <source>
        <dbReference type="HAMAP-Rule" id="MF_01440"/>
    </source>
</evidence>
<dbReference type="OrthoDB" id="9807202at2"/>
<dbReference type="PATRIC" id="fig|1445510.3.peg.5044"/>
<dbReference type="InterPro" id="IPR005659">
    <property type="entry name" value="Chemorcpt_Glu_NH3ase_CheD"/>
</dbReference>
<dbReference type="Pfam" id="PF03975">
    <property type="entry name" value="CheD"/>
    <property type="match status" value="1"/>
</dbReference>
<dbReference type="PANTHER" id="PTHR35147">
    <property type="entry name" value="CHEMORECEPTOR GLUTAMINE DEAMIDASE CHED-RELATED"/>
    <property type="match status" value="1"/>
</dbReference>
<proteinExistence type="inferred from homology"/>
<dbReference type="Gene3D" id="3.30.1330.200">
    <property type="match status" value="1"/>
</dbReference>
<dbReference type="GO" id="GO:0050568">
    <property type="term" value="F:protein-glutamine glutaminase activity"/>
    <property type="evidence" value="ECO:0007669"/>
    <property type="project" value="UniProtKB-UniRule"/>
</dbReference>
<dbReference type="HAMAP" id="MF_01440">
    <property type="entry name" value="CheD"/>
    <property type="match status" value="1"/>
</dbReference>
<accession>A0A0C5VCP9</accession>
<protein>
    <recommendedName>
        <fullName evidence="3">Probable chemoreceptor glutamine deamidase CheD</fullName>
        <ecNumber evidence="3">3.5.1.44</ecNumber>
    </recommendedName>
</protein>
<evidence type="ECO:0000256" key="1">
    <source>
        <dbReference type="ARBA" id="ARBA00022500"/>
    </source>
</evidence>
<dbReference type="GO" id="GO:0006935">
    <property type="term" value="P:chemotaxis"/>
    <property type="evidence" value="ECO:0007669"/>
    <property type="project" value="UniProtKB-UniRule"/>
</dbReference>
<dbReference type="CDD" id="cd16352">
    <property type="entry name" value="CheD"/>
    <property type="match status" value="1"/>
</dbReference>
<keyword evidence="5" id="KW-1185">Reference proteome</keyword>
<dbReference type="RefSeq" id="WP_044618945.1">
    <property type="nucleotide sequence ID" value="NZ_CP007142.1"/>
</dbReference>
<comment type="catalytic activity">
    <reaction evidence="3">
        <text>L-glutaminyl-[protein] + H2O = L-glutamyl-[protein] + NH4(+)</text>
        <dbReference type="Rhea" id="RHEA:16441"/>
        <dbReference type="Rhea" id="RHEA-COMP:10207"/>
        <dbReference type="Rhea" id="RHEA-COMP:10208"/>
        <dbReference type="ChEBI" id="CHEBI:15377"/>
        <dbReference type="ChEBI" id="CHEBI:28938"/>
        <dbReference type="ChEBI" id="CHEBI:29973"/>
        <dbReference type="ChEBI" id="CHEBI:30011"/>
        <dbReference type="EC" id="3.5.1.44"/>
    </reaction>
</comment>
<evidence type="ECO:0000313" key="4">
    <source>
        <dbReference type="EMBL" id="AJQ97115.1"/>
    </source>
</evidence>
<dbReference type="SUPFAM" id="SSF64438">
    <property type="entry name" value="CNF1/YfiH-like putative cysteine hydrolases"/>
    <property type="match status" value="1"/>
</dbReference>
<keyword evidence="2 3" id="KW-0378">Hydrolase</keyword>
<comment type="function">
    <text evidence="3">Probably deamidates glutamine residues to glutamate on methyl-accepting chemotaxis receptors (MCPs), playing an important role in chemotaxis.</text>
</comment>